<proteinExistence type="predicted"/>
<protein>
    <submittedName>
        <fullName evidence="3">Uncharacterized protein</fullName>
    </submittedName>
</protein>
<accession>A0A1L9SYP7</accession>
<dbReference type="AlphaFoldDB" id="A0A1L9SYP7"/>
<evidence type="ECO:0000313" key="3">
    <source>
        <dbReference type="EMBL" id="OJJ52295.1"/>
    </source>
</evidence>
<reference evidence="4" key="1">
    <citation type="journal article" date="2017" name="Genome Biol.">
        <title>Comparative genomics reveals high biological diversity and specific adaptations in the industrially and medically important fungal genus Aspergillus.</title>
        <authorList>
            <person name="de Vries R.P."/>
            <person name="Riley R."/>
            <person name="Wiebenga A."/>
            <person name="Aguilar-Osorio G."/>
            <person name="Amillis S."/>
            <person name="Uchima C.A."/>
            <person name="Anderluh G."/>
            <person name="Asadollahi M."/>
            <person name="Askin M."/>
            <person name="Barry K."/>
            <person name="Battaglia E."/>
            <person name="Bayram O."/>
            <person name="Benocci T."/>
            <person name="Braus-Stromeyer S.A."/>
            <person name="Caldana C."/>
            <person name="Canovas D."/>
            <person name="Cerqueira G.C."/>
            <person name="Chen F."/>
            <person name="Chen W."/>
            <person name="Choi C."/>
            <person name="Clum A."/>
            <person name="Dos Santos R.A."/>
            <person name="Damasio A.R."/>
            <person name="Diallinas G."/>
            <person name="Emri T."/>
            <person name="Fekete E."/>
            <person name="Flipphi M."/>
            <person name="Freyberg S."/>
            <person name="Gallo A."/>
            <person name="Gournas C."/>
            <person name="Habgood R."/>
            <person name="Hainaut M."/>
            <person name="Harispe M.L."/>
            <person name="Henrissat B."/>
            <person name="Hilden K.S."/>
            <person name="Hope R."/>
            <person name="Hossain A."/>
            <person name="Karabika E."/>
            <person name="Karaffa L."/>
            <person name="Karanyi Z."/>
            <person name="Krasevec N."/>
            <person name="Kuo A."/>
            <person name="Kusch H."/>
            <person name="LaButti K."/>
            <person name="Lagendijk E.L."/>
            <person name="Lapidus A."/>
            <person name="Levasseur A."/>
            <person name="Lindquist E."/>
            <person name="Lipzen A."/>
            <person name="Logrieco A.F."/>
            <person name="MacCabe A."/>
            <person name="Maekelae M.R."/>
            <person name="Malavazi I."/>
            <person name="Melin P."/>
            <person name="Meyer V."/>
            <person name="Mielnichuk N."/>
            <person name="Miskei M."/>
            <person name="Molnar A.P."/>
            <person name="Mule G."/>
            <person name="Ngan C.Y."/>
            <person name="Orejas M."/>
            <person name="Orosz E."/>
            <person name="Ouedraogo J.P."/>
            <person name="Overkamp K.M."/>
            <person name="Park H.-S."/>
            <person name="Perrone G."/>
            <person name="Piumi F."/>
            <person name="Punt P.J."/>
            <person name="Ram A.F."/>
            <person name="Ramon A."/>
            <person name="Rauscher S."/>
            <person name="Record E."/>
            <person name="Riano-Pachon D.M."/>
            <person name="Robert V."/>
            <person name="Roehrig J."/>
            <person name="Ruller R."/>
            <person name="Salamov A."/>
            <person name="Salih N.S."/>
            <person name="Samson R.A."/>
            <person name="Sandor E."/>
            <person name="Sanguinetti M."/>
            <person name="Schuetze T."/>
            <person name="Sepcic K."/>
            <person name="Shelest E."/>
            <person name="Sherlock G."/>
            <person name="Sophianopoulou V."/>
            <person name="Squina F.M."/>
            <person name="Sun H."/>
            <person name="Susca A."/>
            <person name="Todd R.B."/>
            <person name="Tsang A."/>
            <person name="Unkles S.E."/>
            <person name="van de Wiele N."/>
            <person name="van Rossen-Uffink D."/>
            <person name="Oliveira J.V."/>
            <person name="Vesth T.C."/>
            <person name="Visser J."/>
            <person name="Yu J.-H."/>
            <person name="Zhou M."/>
            <person name="Andersen M.R."/>
            <person name="Archer D.B."/>
            <person name="Baker S.E."/>
            <person name="Benoit I."/>
            <person name="Brakhage A.A."/>
            <person name="Braus G.H."/>
            <person name="Fischer R."/>
            <person name="Frisvad J.C."/>
            <person name="Goldman G.H."/>
            <person name="Houbraken J."/>
            <person name="Oakley B."/>
            <person name="Pocsi I."/>
            <person name="Scazzocchio C."/>
            <person name="Seiboth B."/>
            <person name="vanKuyk P.A."/>
            <person name="Wortman J."/>
            <person name="Dyer P.S."/>
            <person name="Grigoriev I.V."/>
        </authorList>
    </citation>
    <scope>NUCLEOTIDE SEQUENCE [LARGE SCALE GENOMIC DNA]</scope>
    <source>
        <strain evidence="4">CBS 593.65</strain>
    </source>
</reference>
<organism evidence="3 4">
    <name type="scientific">Aspergillus sydowii CBS 593.65</name>
    <dbReference type="NCBI Taxonomy" id="1036612"/>
    <lineage>
        <taxon>Eukaryota</taxon>
        <taxon>Fungi</taxon>
        <taxon>Dikarya</taxon>
        <taxon>Ascomycota</taxon>
        <taxon>Pezizomycotina</taxon>
        <taxon>Eurotiomycetes</taxon>
        <taxon>Eurotiomycetidae</taxon>
        <taxon>Eurotiales</taxon>
        <taxon>Aspergillaceae</taxon>
        <taxon>Aspergillus</taxon>
        <taxon>Aspergillus subgen. Nidulantes</taxon>
    </lineage>
</organism>
<evidence type="ECO:0000256" key="1">
    <source>
        <dbReference type="SAM" id="MobiDB-lite"/>
    </source>
</evidence>
<keyword evidence="2" id="KW-0472">Membrane</keyword>
<evidence type="ECO:0000256" key="2">
    <source>
        <dbReference type="SAM" id="Phobius"/>
    </source>
</evidence>
<name>A0A1L9SYP7_9EURO</name>
<dbReference type="EMBL" id="KV878603">
    <property type="protein sequence ID" value="OJJ52295.1"/>
    <property type="molecule type" value="Genomic_DNA"/>
</dbReference>
<keyword evidence="2" id="KW-0812">Transmembrane</keyword>
<dbReference type="RefSeq" id="XP_040696101.1">
    <property type="nucleotide sequence ID" value="XM_040850564.1"/>
</dbReference>
<sequence length="270" mass="30652">MMNNSCSDNGTLITDISDYQSQLLSMAQHSSSPVQLCTPPPTPPPSPAADNGSLSCQDRLTVLPTQILKHPARLAIECYHRRKFSKATLPKATLYEYSRNLAEEELDEQELYILSIFTWHVNGSVPVKWLLQQSHQLAASSIELSESDRKALSETFSQTMIDNNCFQRQDLEDPGLSGLLPYSLTHSQEFYDLSFDYPSDIVLGRLSKAFMKSRNWMSLRSLFSLSWMTPLLWIWLFCLFSLWILNRQLAAMRICRGEIRVGSQGPAEPP</sequence>
<gene>
    <name evidence="3" type="ORF">ASPSYDRAFT_712277</name>
</gene>
<keyword evidence="2" id="KW-1133">Transmembrane helix</keyword>
<dbReference type="GeneID" id="63766637"/>
<dbReference type="VEuPathDB" id="FungiDB:ASPSYDRAFT_712277"/>
<evidence type="ECO:0000313" key="4">
    <source>
        <dbReference type="Proteomes" id="UP000184356"/>
    </source>
</evidence>
<feature type="compositionally biased region" description="Pro residues" evidence="1">
    <location>
        <begin position="38"/>
        <end position="47"/>
    </location>
</feature>
<dbReference type="Proteomes" id="UP000184356">
    <property type="component" value="Unassembled WGS sequence"/>
</dbReference>
<feature type="transmembrane region" description="Helical" evidence="2">
    <location>
        <begin position="222"/>
        <end position="245"/>
    </location>
</feature>
<keyword evidence="4" id="KW-1185">Reference proteome</keyword>
<feature type="region of interest" description="Disordered" evidence="1">
    <location>
        <begin position="30"/>
        <end position="53"/>
    </location>
</feature>